<sequence>MYRILLLLLCIGSCYAQELPQSPISAGRDTEVAAFLLATEKNNAYLIAAPRKAPESGYCITLVIPIL</sequence>
<name>A0A1H2VNA6_9FLAO</name>
<gene>
    <name evidence="2" type="ORF">SAMN05444420_103236</name>
</gene>
<protein>
    <recommendedName>
        <fullName evidence="4">Spi protease inhibitor</fullName>
    </recommendedName>
</protein>
<keyword evidence="1" id="KW-0732">Signal</keyword>
<comment type="caution">
    <text evidence="2">The sequence shown here is derived from an EMBL/GenBank/DDBJ whole genome shotgun (WGS) entry which is preliminary data.</text>
</comment>
<evidence type="ECO:0008006" key="4">
    <source>
        <dbReference type="Google" id="ProtNLM"/>
    </source>
</evidence>
<feature type="signal peptide" evidence="1">
    <location>
        <begin position="1"/>
        <end position="16"/>
    </location>
</feature>
<dbReference type="AlphaFoldDB" id="A0A1H2VNA6"/>
<dbReference type="Proteomes" id="UP000182771">
    <property type="component" value="Unassembled WGS sequence"/>
</dbReference>
<reference evidence="2 3" key="1">
    <citation type="submission" date="2016-10" db="EMBL/GenBank/DDBJ databases">
        <authorList>
            <person name="Varghese N."/>
            <person name="Submissions S."/>
        </authorList>
    </citation>
    <scope>NUCLEOTIDE SEQUENCE [LARGE SCALE GENOMIC DNA]</scope>
    <source>
        <strain evidence="2 3">DSM 11449</strain>
    </source>
</reference>
<dbReference type="RefSeq" id="WP_016420591.1">
    <property type="nucleotide sequence ID" value="NZ_FNND01000003.1"/>
</dbReference>
<accession>A0A1H2VNA6</accession>
<evidence type="ECO:0000313" key="2">
    <source>
        <dbReference type="EMBL" id="SDW69758.1"/>
    </source>
</evidence>
<proteinExistence type="predicted"/>
<feature type="chain" id="PRO_5028918240" description="Spi protease inhibitor" evidence="1">
    <location>
        <begin position="17"/>
        <end position="67"/>
    </location>
</feature>
<organism evidence="2 3">
    <name type="scientific">Capnocytophaga granulosa</name>
    <dbReference type="NCBI Taxonomy" id="45242"/>
    <lineage>
        <taxon>Bacteria</taxon>
        <taxon>Pseudomonadati</taxon>
        <taxon>Bacteroidota</taxon>
        <taxon>Flavobacteriia</taxon>
        <taxon>Flavobacteriales</taxon>
        <taxon>Flavobacteriaceae</taxon>
        <taxon>Capnocytophaga</taxon>
    </lineage>
</organism>
<dbReference type="GeneID" id="85016835"/>
<keyword evidence="3" id="KW-1185">Reference proteome</keyword>
<evidence type="ECO:0000256" key="1">
    <source>
        <dbReference type="SAM" id="SignalP"/>
    </source>
</evidence>
<evidence type="ECO:0000313" key="3">
    <source>
        <dbReference type="Proteomes" id="UP000182771"/>
    </source>
</evidence>
<dbReference type="EMBL" id="FNND01000003">
    <property type="protein sequence ID" value="SDW69758.1"/>
    <property type="molecule type" value="Genomic_DNA"/>
</dbReference>